<feature type="domain" description="Integrase zinc-binding" evidence="8">
    <location>
        <begin position="711"/>
        <end position="751"/>
    </location>
</feature>
<dbReference type="PANTHER" id="PTHR34072">
    <property type="entry name" value="ENZYMATIC POLYPROTEIN-RELATED"/>
    <property type="match status" value="1"/>
</dbReference>
<evidence type="ECO:0000256" key="4">
    <source>
        <dbReference type="ARBA" id="ARBA00022759"/>
    </source>
</evidence>
<dbReference type="GO" id="GO:0016787">
    <property type="term" value="F:hydrolase activity"/>
    <property type="evidence" value="ECO:0007669"/>
    <property type="project" value="UniProtKB-KW"/>
</dbReference>
<dbReference type="OrthoDB" id="109274at2759"/>
<dbReference type="Pfam" id="PF17921">
    <property type="entry name" value="Integrase_H2C2"/>
    <property type="match status" value="1"/>
</dbReference>
<evidence type="ECO:0000313" key="9">
    <source>
        <dbReference type="EMBL" id="GMF24588.1"/>
    </source>
</evidence>
<keyword evidence="3" id="KW-0540">Nuclease</keyword>
<accession>A0A9W6WZW3</accession>
<protein>
    <submittedName>
        <fullName evidence="9">Unnamed protein product</fullName>
    </submittedName>
</protein>
<name>A0A9W6WZW3_9STRA</name>
<dbReference type="AlphaFoldDB" id="A0A9W6WZW3"/>
<dbReference type="EMBL" id="BSXW01000522">
    <property type="protein sequence ID" value="GMF24588.1"/>
    <property type="molecule type" value="Genomic_DNA"/>
</dbReference>
<dbReference type="SUPFAM" id="SSF56672">
    <property type="entry name" value="DNA/RNA polymerases"/>
    <property type="match status" value="1"/>
</dbReference>
<evidence type="ECO:0000256" key="2">
    <source>
        <dbReference type="ARBA" id="ARBA00022695"/>
    </source>
</evidence>
<evidence type="ECO:0000256" key="5">
    <source>
        <dbReference type="ARBA" id="ARBA00022801"/>
    </source>
</evidence>
<dbReference type="Gene3D" id="3.30.70.270">
    <property type="match status" value="1"/>
</dbReference>
<evidence type="ECO:0000259" key="8">
    <source>
        <dbReference type="Pfam" id="PF17921"/>
    </source>
</evidence>
<dbReference type="GO" id="GO:0003964">
    <property type="term" value="F:RNA-directed DNA polymerase activity"/>
    <property type="evidence" value="ECO:0007669"/>
    <property type="project" value="UniProtKB-KW"/>
</dbReference>
<dbReference type="InterPro" id="IPR041588">
    <property type="entry name" value="Integrase_H2C2"/>
</dbReference>
<dbReference type="CDD" id="cd09274">
    <property type="entry name" value="RNase_HI_RT_Ty3"/>
    <property type="match status" value="1"/>
</dbReference>
<evidence type="ECO:0000256" key="3">
    <source>
        <dbReference type="ARBA" id="ARBA00022722"/>
    </source>
</evidence>
<sequence length="751" mass="83557">MAWLERHEPWIDWKSKTLGATHYSPGGALVSHEPTSGRKQKRYWREHWTETVAVLDIEVSELVDTPHQVDMGTEQDLLPRHHGTHPEDAGGAALIPLTGTRGLEHEATLVVEDNKAGEMPESHEGEHLDDGCGVQCEPLSVEGTEARKELNEGIIPECDKSIASKSSRKRTTSMKRRQRRQALAVRRLAFGSNPLGPRVLSDSAPRDSETLYTLVDGVTGEKDGNIRVTDLPTLDGLLELDEMSFSEFGDALRAGKEYQNVVSKDPPTGLPPDRGVRHEIDLVPGTKYGVTKQWPLPKEQCDVIDAFFRAKNAAGMGRLHYLSCSRLGRWLLPMAHARAGHSANSGKHSERYALGVACDAPKALERASDVQSSCDAVVPSHRAYAQTYFDDIFVHSRAEHGRSDVDSHIDHLRAVLECFIGKRGLRADRAKVKAIVDWPVPLNPKDLRKWLGLANYLHKYSTNDAEMARPLSNLGFWGSEEQDASKAVKDSLLHAPILALPDPGRPFSVVCDASDFAIGSALLLDDAEGRERVVASDSRQLKAAEKNYPVHDNELLAVKYALVKFRVHLLGSKPFVIYTDHASLRTATQSPHLSQMMARWLSFFAEYNLEVKYKPGRQNALADALSRRPDYELAQVTTVTSSLTKQICAAYAKAILCIALLQALESEGHGLQPAKLSARMRARLHRYSLEDGLLLYRTGPDDQPRVVVPHDEDLKYRIHYEAHDTPYGGHLGCEKTYSSVSSLCWWPKLYK</sequence>
<dbReference type="PANTHER" id="PTHR34072:SF56">
    <property type="entry name" value="REVERSE TRANSCRIPTASE_RETROTRANSPOSON-DERIVED PROTEIN RNASE H-LIKE DOMAIN-CONTAINING PROTEIN"/>
    <property type="match status" value="1"/>
</dbReference>
<keyword evidence="10" id="KW-1185">Reference proteome</keyword>
<keyword evidence="4" id="KW-0255">Endonuclease</keyword>
<keyword evidence="6" id="KW-0695">RNA-directed DNA polymerase</keyword>
<keyword evidence="1" id="KW-0808">Transferase</keyword>
<gene>
    <name evidence="9" type="ORF">Plil01_001010000</name>
</gene>
<keyword evidence="5" id="KW-0378">Hydrolase</keyword>
<evidence type="ECO:0000256" key="1">
    <source>
        <dbReference type="ARBA" id="ARBA00022679"/>
    </source>
</evidence>
<evidence type="ECO:0000259" key="7">
    <source>
        <dbReference type="Pfam" id="PF17917"/>
    </source>
</evidence>
<dbReference type="InterPro" id="IPR041373">
    <property type="entry name" value="RT_RNaseH"/>
</dbReference>
<proteinExistence type="predicted"/>
<organism evidence="9 10">
    <name type="scientific">Phytophthora lilii</name>
    <dbReference type="NCBI Taxonomy" id="2077276"/>
    <lineage>
        <taxon>Eukaryota</taxon>
        <taxon>Sar</taxon>
        <taxon>Stramenopiles</taxon>
        <taxon>Oomycota</taxon>
        <taxon>Peronosporomycetes</taxon>
        <taxon>Peronosporales</taxon>
        <taxon>Peronosporaceae</taxon>
        <taxon>Phytophthora</taxon>
    </lineage>
</organism>
<dbReference type="GO" id="GO:0004519">
    <property type="term" value="F:endonuclease activity"/>
    <property type="evidence" value="ECO:0007669"/>
    <property type="project" value="UniProtKB-KW"/>
</dbReference>
<evidence type="ECO:0000256" key="6">
    <source>
        <dbReference type="ARBA" id="ARBA00022918"/>
    </source>
</evidence>
<keyword evidence="2" id="KW-0548">Nucleotidyltransferase</keyword>
<reference evidence="9" key="1">
    <citation type="submission" date="2023-04" db="EMBL/GenBank/DDBJ databases">
        <title>Phytophthora lilii NBRC 32176.</title>
        <authorList>
            <person name="Ichikawa N."/>
            <person name="Sato H."/>
            <person name="Tonouchi N."/>
        </authorList>
    </citation>
    <scope>NUCLEOTIDE SEQUENCE</scope>
    <source>
        <strain evidence="9">NBRC 32176</strain>
    </source>
</reference>
<dbReference type="Gene3D" id="1.10.340.70">
    <property type="match status" value="1"/>
</dbReference>
<dbReference type="InterPro" id="IPR043128">
    <property type="entry name" value="Rev_trsase/Diguanyl_cyclase"/>
</dbReference>
<evidence type="ECO:0000313" key="10">
    <source>
        <dbReference type="Proteomes" id="UP001165083"/>
    </source>
</evidence>
<dbReference type="Pfam" id="PF17917">
    <property type="entry name" value="RT_RNaseH"/>
    <property type="match status" value="1"/>
</dbReference>
<comment type="caution">
    <text evidence="9">The sequence shown here is derived from an EMBL/GenBank/DDBJ whole genome shotgun (WGS) entry which is preliminary data.</text>
</comment>
<dbReference type="InterPro" id="IPR043502">
    <property type="entry name" value="DNA/RNA_pol_sf"/>
</dbReference>
<feature type="domain" description="Reverse transcriptase RNase H-like" evidence="7">
    <location>
        <begin position="502"/>
        <end position="607"/>
    </location>
</feature>
<dbReference type="Proteomes" id="UP001165083">
    <property type="component" value="Unassembled WGS sequence"/>
</dbReference>